<dbReference type="PANTHER" id="PTHR35089:SF1">
    <property type="entry name" value="CHAPERONE PROTEIN SKP"/>
    <property type="match status" value="1"/>
</dbReference>
<dbReference type="KEGG" id="pbt:ING2E5B_0289"/>
<sequence>MRKIKLLGLCLFIVAFSGKVFSQDFNQTQNFGQQQNIQQIKIGFVNSNDILKEFPEKNQATEQLLNLSKEYESELQLMQSEYNKKYSDYITYQASLAENIKLRRMQELTELENRIQEFMSMAQKDIEYQEKEKLEPLQQKIKEAIRQVGIERNYTVIYDLANPGIAFVSPLAEDANIYVKQKLGIK</sequence>
<keyword evidence="5" id="KW-1185">Reference proteome</keyword>
<dbReference type="Pfam" id="PF03938">
    <property type="entry name" value="OmpH"/>
    <property type="match status" value="1"/>
</dbReference>
<evidence type="ECO:0000313" key="5">
    <source>
        <dbReference type="Proteomes" id="UP000032417"/>
    </source>
</evidence>
<dbReference type="InterPro" id="IPR005632">
    <property type="entry name" value="Chaperone_Skp"/>
</dbReference>
<dbReference type="EMBL" id="LN515532">
    <property type="protein sequence ID" value="CEA15058.1"/>
    <property type="molecule type" value="Genomic_DNA"/>
</dbReference>
<gene>
    <name evidence="4" type="ORF">ING2E5B_0289</name>
</gene>
<dbReference type="HOGENOM" id="CLU_053320_3_2_10"/>
<feature type="signal peptide" evidence="3">
    <location>
        <begin position="1"/>
        <end position="22"/>
    </location>
</feature>
<organism evidence="4 5">
    <name type="scientific">Fermentimonas caenicola</name>
    <dbReference type="NCBI Taxonomy" id="1562970"/>
    <lineage>
        <taxon>Bacteria</taxon>
        <taxon>Pseudomonadati</taxon>
        <taxon>Bacteroidota</taxon>
        <taxon>Bacteroidia</taxon>
        <taxon>Bacteroidales</taxon>
        <taxon>Dysgonomonadaceae</taxon>
        <taxon>Fermentimonas</taxon>
    </lineage>
</organism>
<name>A0A098BY28_9BACT</name>
<evidence type="ECO:0000256" key="1">
    <source>
        <dbReference type="ARBA" id="ARBA00009091"/>
    </source>
</evidence>
<keyword evidence="2 3" id="KW-0732">Signal</keyword>
<dbReference type="Gene3D" id="3.30.910.20">
    <property type="entry name" value="Skp domain"/>
    <property type="match status" value="1"/>
</dbReference>
<reference evidence="4 5" key="1">
    <citation type="submission" date="2014-08" db="EMBL/GenBank/DDBJ databases">
        <authorList>
            <person name="Wibberg D."/>
        </authorList>
    </citation>
    <scope>NUCLEOTIDE SEQUENCE [LARGE SCALE GENOMIC DNA]</scope>
    <source>
        <strain evidence="5">ING2-E5B</strain>
    </source>
</reference>
<dbReference type="GO" id="GO:0005829">
    <property type="term" value="C:cytosol"/>
    <property type="evidence" value="ECO:0007669"/>
    <property type="project" value="TreeGrafter"/>
</dbReference>
<dbReference type="SUPFAM" id="SSF111384">
    <property type="entry name" value="OmpH-like"/>
    <property type="match status" value="1"/>
</dbReference>
<dbReference type="STRING" id="1562970.ING2E5B_0289"/>
<dbReference type="GO" id="GO:0050821">
    <property type="term" value="P:protein stabilization"/>
    <property type="evidence" value="ECO:0007669"/>
    <property type="project" value="TreeGrafter"/>
</dbReference>
<dbReference type="PANTHER" id="PTHR35089">
    <property type="entry name" value="CHAPERONE PROTEIN SKP"/>
    <property type="match status" value="1"/>
</dbReference>
<comment type="similarity">
    <text evidence="1">Belongs to the Skp family.</text>
</comment>
<dbReference type="InterPro" id="IPR024930">
    <property type="entry name" value="Skp_dom_sf"/>
</dbReference>
<accession>A0A098BY28</accession>
<evidence type="ECO:0000256" key="3">
    <source>
        <dbReference type="SAM" id="SignalP"/>
    </source>
</evidence>
<dbReference type="SMART" id="SM00935">
    <property type="entry name" value="OmpH"/>
    <property type="match status" value="1"/>
</dbReference>
<dbReference type="OrthoDB" id="1524711at2"/>
<dbReference type="Proteomes" id="UP000032417">
    <property type="component" value="Chromosome 1"/>
</dbReference>
<evidence type="ECO:0008006" key="6">
    <source>
        <dbReference type="Google" id="ProtNLM"/>
    </source>
</evidence>
<proteinExistence type="inferred from homology"/>
<feature type="chain" id="PRO_5030002952" description="OmpH family outer membrane protein" evidence="3">
    <location>
        <begin position="23"/>
        <end position="186"/>
    </location>
</feature>
<evidence type="ECO:0000313" key="4">
    <source>
        <dbReference type="EMBL" id="CEA15058.1"/>
    </source>
</evidence>
<evidence type="ECO:0000256" key="2">
    <source>
        <dbReference type="ARBA" id="ARBA00022729"/>
    </source>
</evidence>
<protein>
    <recommendedName>
        <fullName evidence="6">OmpH family outer membrane protein</fullName>
    </recommendedName>
</protein>
<dbReference type="GO" id="GO:0051082">
    <property type="term" value="F:unfolded protein binding"/>
    <property type="evidence" value="ECO:0007669"/>
    <property type="project" value="InterPro"/>
</dbReference>
<dbReference type="AlphaFoldDB" id="A0A098BY28"/>